<evidence type="ECO:0000259" key="3">
    <source>
        <dbReference type="Pfam" id="PF03407"/>
    </source>
</evidence>
<dbReference type="InterPro" id="IPR005069">
    <property type="entry name" value="Nucl-diP-sugar_transferase"/>
</dbReference>
<evidence type="ECO:0000256" key="1">
    <source>
        <dbReference type="SAM" id="MobiDB-lite"/>
    </source>
</evidence>
<accession>M7Y6P4</accession>
<keyword evidence="2" id="KW-0812">Transmembrane</keyword>
<evidence type="ECO:0000256" key="2">
    <source>
        <dbReference type="SAM" id="Phobius"/>
    </source>
</evidence>
<sequence>MAISKSTQPSPVAIFLSGAASATALLVFFYTATAGPAWPTATTEFTPQGSHAVARPASAPATKASSPTNATGGGDDAFARMLRRAAMEDRTVIMTSVNEAWAAEGSLLDSFLESFRVGLNISHLVKHIVVVAMDEGALRRYMTKDYLDLVWSKLRLQHRVLLLGYNLLFTARVDEVRGAWVQDVDVAWFRDPRVHITAAADITTSSDFYFGDPDDLGNYPNTGFIYFKATARNARAMAYWHAARARFPENHDQFVFNEIKRELAAPPIGVRIRFVDSKHVSGFCQLGRDLNRIATVHMTCCIGLENKLHDLRRVVEDWRRYVSRPEWERRAGKIGWRMSPEAKAEACAADDGIEPRRLRQHREEACGGVRILPLREVEAEESGRVEFAETAEEGAVGGVAEPEPADSGGADEAARPAALAPAAALKLSAHA</sequence>
<keyword evidence="2" id="KW-1133">Transmembrane helix</keyword>
<dbReference type="Pfam" id="PF03407">
    <property type="entry name" value="Nucleotid_trans"/>
    <property type="match status" value="1"/>
</dbReference>
<feature type="region of interest" description="Disordered" evidence="1">
    <location>
        <begin position="389"/>
        <end position="417"/>
    </location>
</feature>
<keyword evidence="2" id="KW-0472">Membrane</keyword>
<dbReference type="AlphaFoldDB" id="M7Y6P4"/>
<dbReference type="OMA" id="AHPLWER"/>
<dbReference type="STRING" id="4572.M7Y6P4"/>
<evidence type="ECO:0000313" key="4">
    <source>
        <dbReference type="EMBL" id="EMS45528.1"/>
    </source>
</evidence>
<dbReference type="PANTHER" id="PTHR46038:SF30">
    <property type="entry name" value="OS01G0921100 PROTEIN"/>
    <property type="match status" value="1"/>
</dbReference>
<dbReference type="InterPro" id="IPR044821">
    <property type="entry name" value="At1g28695/At4g15970-like"/>
</dbReference>
<name>M7Y6P4_TRIUA</name>
<dbReference type="PANTHER" id="PTHR46038">
    <property type="entry name" value="EXPRESSED PROTEIN-RELATED"/>
    <property type="match status" value="1"/>
</dbReference>
<feature type="transmembrane region" description="Helical" evidence="2">
    <location>
        <begin position="12"/>
        <end position="32"/>
    </location>
</feature>
<protein>
    <recommendedName>
        <fullName evidence="3">Nucleotide-diphospho-sugar transferase domain-containing protein</fullName>
    </recommendedName>
</protein>
<gene>
    <name evidence="4" type="ORF">TRIUR3_04733</name>
</gene>
<feature type="region of interest" description="Disordered" evidence="1">
    <location>
        <begin position="47"/>
        <end position="73"/>
    </location>
</feature>
<reference evidence="4" key="1">
    <citation type="journal article" date="2013" name="Nature">
        <title>Draft genome of the wheat A-genome progenitor Triticum urartu.</title>
        <authorList>
            <person name="Ling H.Q."/>
            <person name="Zhao S."/>
            <person name="Liu D."/>
            <person name="Wang J."/>
            <person name="Sun H."/>
            <person name="Zhang C."/>
            <person name="Fan H."/>
            <person name="Li D."/>
            <person name="Dong L."/>
            <person name="Tao Y."/>
            <person name="Gao C."/>
            <person name="Wu H."/>
            <person name="Li Y."/>
            <person name="Cui Y."/>
            <person name="Guo X."/>
            <person name="Zheng S."/>
            <person name="Wang B."/>
            <person name="Yu K."/>
            <person name="Liang Q."/>
            <person name="Yang W."/>
            <person name="Lou X."/>
            <person name="Chen J."/>
            <person name="Feng M."/>
            <person name="Jian J."/>
            <person name="Zhang X."/>
            <person name="Luo G."/>
            <person name="Jiang Y."/>
            <person name="Liu J."/>
            <person name="Wang Z."/>
            <person name="Sha Y."/>
            <person name="Zhang B."/>
            <person name="Wu H."/>
            <person name="Tang D."/>
            <person name="Shen Q."/>
            <person name="Xue P."/>
            <person name="Zou S."/>
            <person name="Wang X."/>
            <person name="Liu X."/>
            <person name="Wang F."/>
            <person name="Yang Y."/>
            <person name="An X."/>
            <person name="Dong Z."/>
            <person name="Zhang K."/>
            <person name="Zhang X."/>
            <person name="Luo M.C."/>
            <person name="Dvorak J."/>
            <person name="Tong Y."/>
            <person name="Wang J."/>
            <person name="Yang H."/>
            <person name="Li Z."/>
            <person name="Wang D."/>
            <person name="Zhang A."/>
            <person name="Wang J."/>
        </authorList>
    </citation>
    <scope>NUCLEOTIDE SEQUENCE</scope>
</reference>
<feature type="domain" description="Nucleotide-diphospho-sugar transferase" evidence="3">
    <location>
        <begin position="140"/>
        <end position="311"/>
    </location>
</feature>
<organism evidence="4">
    <name type="scientific">Triticum urartu</name>
    <name type="common">Red wild einkorn</name>
    <name type="synonym">Crithodium urartu</name>
    <dbReference type="NCBI Taxonomy" id="4572"/>
    <lineage>
        <taxon>Eukaryota</taxon>
        <taxon>Viridiplantae</taxon>
        <taxon>Streptophyta</taxon>
        <taxon>Embryophyta</taxon>
        <taxon>Tracheophyta</taxon>
        <taxon>Spermatophyta</taxon>
        <taxon>Magnoliopsida</taxon>
        <taxon>Liliopsida</taxon>
        <taxon>Poales</taxon>
        <taxon>Poaceae</taxon>
        <taxon>BOP clade</taxon>
        <taxon>Pooideae</taxon>
        <taxon>Triticodae</taxon>
        <taxon>Triticeae</taxon>
        <taxon>Triticinae</taxon>
        <taxon>Triticum</taxon>
    </lineage>
</organism>
<proteinExistence type="predicted"/>
<dbReference type="eggNOG" id="ENOG502R34H">
    <property type="taxonomic scope" value="Eukaryota"/>
</dbReference>
<dbReference type="EMBL" id="KD285984">
    <property type="protein sequence ID" value="EMS45528.1"/>
    <property type="molecule type" value="Genomic_DNA"/>
</dbReference>
<feature type="compositionally biased region" description="Low complexity" evidence="1">
    <location>
        <begin position="52"/>
        <end position="70"/>
    </location>
</feature>